<comment type="similarity">
    <text evidence="1">Belongs to the TRAFAC class TrmE-Era-EngA-EngB-Septin-like GTPase superfamily. AIG1/Toc34/Toc159-like paraseptin GTPase family. IAN subfamily.</text>
</comment>
<feature type="compositionally biased region" description="Basic and acidic residues" evidence="4">
    <location>
        <begin position="267"/>
        <end position="288"/>
    </location>
</feature>
<dbReference type="GO" id="GO:0005525">
    <property type="term" value="F:GTP binding"/>
    <property type="evidence" value="ECO:0007669"/>
    <property type="project" value="UniProtKB-KW"/>
</dbReference>
<dbReference type="InterPro" id="IPR045058">
    <property type="entry name" value="GIMA/IAN/Toc"/>
</dbReference>
<evidence type="ECO:0000256" key="1">
    <source>
        <dbReference type="ARBA" id="ARBA00008535"/>
    </source>
</evidence>
<proteinExistence type="inferred from homology"/>
<evidence type="ECO:0000256" key="2">
    <source>
        <dbReference type="ARBA" id="ARBA00022741"/>
    </source>
</evidence>
<evidence type="ECO:0000256" key="4">
    <source>
        <dbReference type="SAM" id="MobiDB-lite"/>
    </source>
</evidence>
<dbReference type="SUPFAM" id="SSF52540">
    <property type="entry name" value="P-loop containing nucleoside triphosphate hydrolases"/>
    <property type="match status" value="1"/>
</dbReference>
<accession>A0A815PUR5</accession>
<feature type="region of interest" description="Disordered" evidence="4">
    <location>
        <begin position="267"/>
        <end position="294"/>
    </location>
</feature>
<evidence type="ECO:0000313" key="7">
    <source>
        <dbReference type="Proteomes" id="UP000663882"/>
    </source>
</evidence>
<reference evidence="6" key="1">
    <citation type="submission" date="2021-02" db="EMBL/GenBank/DDBJ databases">
        <authorList>
            <person name="Nowell W R."/>
        </authorList>
    </citation>
    <scope>NUCLEOTIDE SEQUENCE</scope>
</reference>
<dbReference type="InterPro" id="IPR014897">
    <property type="entry name" value="PBCV_basic_adap"/>
</dbReference>
<keyword evidence="2" id="KW-0547">Nucleotide-binding</keyword>
<dbReference type="PANTHER" id="PTHR10903">
    <property type="entry name" value="GTPASE, IMAP FAMILY MEMBER-RELATED"/>
    <property type="match status" value="1"/>
</dbReference>
<dbReference type="PANTHER" id="PTHR10903:SF170">
    <property type="entry name" value="GTPASE IMAP FAMILY MEMBER 7"/>
    <property type="match status" value="1"/>
</dbReference>
<feature type="non-terminal residue" evidence="6">
    <location>
        <position position="1"/>
    </location>
</feature>
<dbReference type="InterPro" id="IPR027417">
    <property type="entry name" value="P-loop_NTPase"/>
</dbReference>
<dbReference type="Proteomes" id="UP000663882">
    <property type="component" value="Unassembled WGS sequence"/>
</dbReference>
<evidence type="ECO:0000259" key="5">
    <source>
        <dbReference type="PROSITE" id="PS51720"/>
    </source>
</evidence>
<comment type="caution">
    <text evidence="6">The sequence shown here is derived from an EMBL/GenBank/DDBJ whole genome shotgun (WGS) entry which is preliminary data.</text>
</comment>
<name>A0A815PUR5_9BILA</name>
<sequence length="372" mass="42004">RGAPVDTKRQPVERYNEHQTSSLKELRIVLIGKTGHGKSSTGNSLLHSSTAFCALESGSSITRKCEVGKVSYTDNNAQLRALTVVDTPGFFDTDPNYTNDVIKKQIASQIFEMTTPGVHAFLIVVSSTIRFSPEEKATIDFIRNIFGDKAAQYCIVVLTGVDRLQQKSPEEFVNTAPALKEFIQICGNRLFAMNNTLVGESLKTKTKELIKMIDDMVKTNNGTYYTNAIYIEIERQKEEDEQNRKEEERRKKKAEEDALVARIREEERKKAEERERRIREEERQRAEQRNGPGTSFDFMRYLTSAFGATSINDYAYMPHSTSRPVSASPYGGRLTGEYMSTTGAANGRAIYEGPKGGRYHITESGNRSYIRK</sequence>
<dbReference type="PROSITE" id="PS51720">
    <property type="entry name" value="G_AIG1"/>
    <property type="match status" value="1"/>
</dbReference>
<evidence type="ECO:0000256" key="3">
    <source>
        <dbReference type="ARBA" id="ARBA00023134"/>
    </source>
</evidence>
<protein>
    <recommendedName>
        <fullName evidence="5">AIG1-type G domain-containing protein</fullName>
    </recommendedName>
</protein>
<organism evidence="6 7">
    <name type="scientific">Rotaria sordida</name>
    <dbReference type="NCBI Taxonomy" id="392033"/>
    <lineage>
        <taxon>Eukaryota</taxon>
        <taxon>Metazoa</taxon>
        <taxon>Spiralia</taxon>
        <taxon>Gnathifera</taxon>
        <taxon>Rotifera</taxon>
        <taxon>Eurotatoria</taxon>
        <taxon>Bdelloidea</taxon>
        <taxon>Philodinida</taxon>
        <taxon>Philodinidae</taxon>
        <taxon>Rotaria</taxon>
    </lineage>
</organism>
<dbReference type="Pfam" id="PF08789">
    <property type="entry name" value="PBCV_basic_adap"/>
    <property type="match status" value="1"/>
</dbReference>
<dbReference type="Gene3D" id="3.40.50.300">
    <property type="entry name" value="P-loop containing nucleotide triphosphate hydrolases"/>
    <property type="match status" value="1"/>
</dbReference>
<dbReference type="AlphaFoldDB" id="A0A815PUR5"/>
<keyword evidence="3" id="KW-0342">GTP-binding</keyword>
<gene>
    <name evidence="6" type="ORF">RFH988_LOCUS36903</name>
</gene>
<dbReference type="FunFam" id="3.40.50.300:FF:000366">
    <property type="entry name" value="GTPase, IMAP family member 2"/>
    <property type="match status" value="1"/>
</dbReference>
<dbReference type="OrthoDB" id="8954335at2759"/>
<dbReference type="Pfam" id="PF04548">
    <property type="entry name" value="AIG1"/>
    <property type="match status" value="1"/>
</dbReference>
<dbReference type="InterPro" id="IPR006703">
    <property type="entry name" value="G_AIG1"/>
</dbReference>
<feature type="domain" description="AIG1-type G" evidence="5">
    <location>
        <begin position="23"/>
        <end position="234"/>
    </location>
</feature>
<dbReference type="EMBL" id="CAJNOO010006758">
    <property type="protein sequence ID" value="CAF1454574.1"/>
    <property type="molecule type" value="Genomic_DNA"/>
</dbReference>
<evidence type="ECO:0000313" key="6">
    <source>
        <dbReference type="EMBL" id="CAF1454574.1"/>
    </source>
</evidence>